<evidence type="ECO:0000313" key="3">
    <source>
        <dbReference type="Proteomes" id="UP000796761"/>
    </source>
</evidence>
<feature type="non-terminal residue" evidence="2">
    <location>
        <position position="1"/>
    </location>
</feature>
<feature type="non-terminal residue" evidence="2">
    <location>
        <position position="75"/>
    </location>
</feature>
<sequence length="75" mass="8281">VSNPTQVCLGAHLSLLDAGGAVQAQVDVAVEGEEALEDVEHPRHLRENQHPVPPGPEPPQENVQRLQLTWRQVRH</sequence>
<feature type="compositionally biased region" description="Basic and acidic residues" evidence="1">
    <location>
        <begin position="40"/>
        <end position="49"/>
    </location>
</feature>
<accession>A0A8K1D4C0</accession>
<evidence type="ECO:0000313" key="2">
    <source>
        <dbReference type="EMBL" id="TRZ04887.1"/>
    </source>
</evidence>
<comment type="caution">
    <text evidence="2">The sequence shown here is derived from an EMBL/GenBank/DDBJ whole genome shotgun (WGS) entry which is preliminary data.</text>
</comment>
<feature type="region of interest" description="Disordered" evidence="1">
    <location>
        <begin position="40"/>
        <end position="63"/>
    </location>
</feature>
<evidence type="ECO:0000256" key="1">
    <source>
        <dbReference type="SAM" id="MobiDB-lite"/>
    </source>
</evidence>
<protein>
    <submittedName>
        <fullName evidence="2">Uncharacterized protein</fullName>
    </submittedName>
</protein>
<reference evidence="2" key="1">
    <citation type="submission" date="2019-04" db="EMBL/GenBank/DDBJ databases">
        <title>Genome assembly of Zosterops borbonicus 15179.</title>
        <authorList>
            <person name="Leroy T."/>
            <person name="Anselmetti Y."/>
            <person name="Tilak M.-K."/>
            <person name="Nabholz B."/>
        </authorList>
    </citation>
    <scope>NUCLEOTIDE SEQUENCE</scope>
    <source>
        <strain evidence="2">HGM_15179</strain>
        <tissue evidence="2">Muscle</tissue>
    </source>
</reference>
<dbReference type="EMBL" id="SWJQ01009143">
    <property type="protein sequence ID" value="TRZ04887.1"/>
    <property type="molecule type" value="Genomic_DNA"/>
</dbReference>
<gene>
    <name evidence="2" type="ORF">HGM15179_022220</name>
</gene>
<proteinExistence type="predicted"/>
<name>A0A8K1D4C0_9PASS</name>
<organism evidence="2 3">
    <name type="scientific">Zosterops borbonicus</name>
    <dbReference type="NCBI Taxonomy" id="364589"/>
    <lineage>
        <taxon>Eukaryota</taxon>
        <taxon>Metazoa</taxon>
        <taxon>Chordata</taxon>
        <taxon>Craniata</taxon>
        <taxon>Vertebrata</taxon>
        <taxon>Euteleostomi</taxon>
        <taxon>Archelosauria</taxon>
        <taxon>Archosauria</taxon>
        <taxon>Dinosauria</taxon>
        <taxon>Saurischia</taxon>
        <taxon>Theropoda</taxon>
        <taxon>Coelurosauria</taxon>
        <taxon>Aves</taxon>
        <taxon>Neognathae</taxon>
        <taxon>Neoaves</taxon>
        <taxon>Telluraves</taxon>
        <taxon>Australaves</taxon>
        <taxon>Passeriformes</taxon>
        <taxon>Sylvioidea</taxon>
        <taxon>Zosteropidae</taxon>
        <taxon>Zosterops</taxon>
    </lineage>
</organism>
<dbReference type="AlphaFoldDB" id="A0A8K1D4C0"/>
<dbReference type="Proteomes" id="UP000796761">
    <property type="component" value="Unassembled WGS sequence"/>
</dbReference>
<keyword evidence="3" id="KW-1185">Reference proteome</keyword>